<dbReference type="PROSITE" id="PS51766">
    <property type="entry name" value="DOCKERIN"/>
    <property type="match status" value="1"/>
</dbReference>
<feature type="non-terminal residue" evidence="2">
    <location>
        <position position="1"/>
    </location>
</feature>
<evidence type="ECO:0000259" key="1">
    <source>
        <dbReference type="PROSITE" id="PS51766"/>
    </source>
</evidence>
<reference evidence="2" key="1">
    <citation type="submission" date="2018-05" db="EMBL/GenBank/DDBJ databases">
        <authorList>
            <person name="Lanie J.A."/>
            <person name="Ng W.-L."/>
            <person name="Kazmierczak K.M."/>
            <person name="Andrzejewski T.M."/>
            <person name="Davidsen T.M."/>
            <person name="Wayne K.J."/>
            <person name="Tettelin H."/>
            <person name="Glass J.I."/>
            <person name="Rusch D."/>
            <person name="Podicherti R."/>
            <person name="Tsui H.-C.T."/>
            <person name="Winkler M.E."/>
        </authorList>
    </citation>
    <scope>NUCLEOTIDE SEQUENCE</scope>
</reference>
<feature type="domain" description="Dockerin" evidence="1">
    <location>
        <begin position="87"/>
        <end position="150"/>
    </location>
</feature>
<protein>
    <recommendedName>
        <fullName evidence="1">Dockerin domain-containing protein</fullName>
    </recommendedName>
</protein>
<dbReference type="AlphaFoldDB" id="A0A382VAQ1"/>
<dbReference type="CDD" id="cd14256">
    <property type="entry name" value="Dockerin_I"/>
    <property type="match status" value="1"/>
</dbReference>
<dbReference type="EMBL" id="UINC01150449">
    <property type="protein sequence ID" value="SVD43497.1"/>
    <property type="molecule type" value="Genomic_DNA"/>
</dbReference>
<accession>A0A382VAQ1</accession>
<dbReference type="GO" id="GO:0004553">
    <property type="term" value="F:hydrolase activity, hydrolyzing O-glycosyl compounds"/>
    <property type="evidence" value="ECO:0007669"/>
    <property type="project" value="InterPro"/>
</dbReference>
<dbReference type="InterPro" id="IPR036439">
    <property type="entry name" value="Dockerin_dom_sf"/>
</dbReference>
<organism evidence="2">
    <name type="scientific">marine metagenome</name>
    <dbReference type="NCBI Taxonomy" id="408172"/>
    <lineage>
        <taxon>unclassified sequences</taxon>
        <taxon>metagenomes</taxon>
        <taxon>ecological metagenomes</taxon>
    </lineage>
</organism>
<dbReference type="InterPro" id="IPR018247">
    <property type="entry name" value="EF_Hand_1_Ca_BS"/>
</dbReference>
<gene>
    <name evidence="2" type="ORF">METZ01_LOCUS396351</name>
</gene>
<dbReference type="Pfam" id="PF00404">
    <property type="entry name" value="Dockerin_1"/>
    <property type="match status" value="1"/>
</dbReference>
<dbReference type="InterPro" id="IPR016134">
    <property type="entry name" value="Dockerin_dom"/>
</dbReference>
<feature type="non-terminal residue" evidence="2">
    <location>
        <position position="286"/>
    </location>
</feature>
<dbReference type="PROSITE" id="PS00018">
    <property type="entry name" value="EF_HAND_1"/>
    <property type="match status" value="2"/>
</dbReference>
<proteinExistence type="predicted"/>
<dbReference type="Gene3D" id="1.10.1330.10">
    <property type="entry name" value="Dockerin domain"/>
    <property type="match status" value="1"/>
</dbReference>
<evidence type="ECO:0000313" key="2">
    <source>
        <dbReference type="EMBL" id="SVD43497.1"/>
    </source>
</evidence>
<dbReference type="GO" id="GO:0000272">
    <property type="term" value="P:polysaccharide catabolic process"/>
    <property type="evidence" value="ECO:0007669"/>
    <property type="project" value="InterPro"/>
</dbReference>
<name>A0A382VAQ1_9ZZZZ</name>
<sequence length="286" mass="29532">VAFDADDDVFMASSNDSGGDVTGVFFSISGAALPATDEAAQFAVLTYELSAELGAGDVVELQFTDVVCSSPAGTSIPAMGVDGSISDGSMPGDVNGDGSINVQDIIMVVNLILDDDYSTVADLNGDGSVNVQDIILIVNMILGRVNNDVGDATNGTLIIGESAVRLDANGYIGGIQMTLQHSSDFSIDLTDEVNPQLGLAASKLDGNVTRLVIVGPESKELFTYRGEFEIVEGSMIVVNSSQEIMVDVISPAAFSLGAAYPNPFNPSTSIALDVSDAGNVNVAVYN</sequence>
<dbReference type="SUPFAM" id="SSF63446">
    <property type="entry name" value="Type I dockerin domain"/>
    <property type="match status" value="1"/>
</dbReference>
<dbReference type="InterPro" id="IPR002105">
    <property type="entry name" value="Dockerin_1_rpt"/>
</dbReference>